<dbReference type="Proteomes" id="UP000054232">
    <property type="component" value="Unassembled WGS sequence"/>
</dbReference>
<dbReference type="GO" id="GO:0030187">
    <property type="term" value="P:melatonin biosynthetic process"/>
    <property type="evidence" value="ECO:0007669"/>
    <property type="project" value="UniProtKB-KW"/>
</dbReference>
<dbReference type="InterPro" id="IPR012967">
    <property type="entry name" value="COMT_dimerisation"/>
</dbReference>
<dbReference type="InterPro" id="IPR001077">
    <property type="entry name" value="COMT_C"/>
</dbReference>
<dbReference type="SUPFAM" id="SSF46785">
    <property type="entry name" value="Winged helix' DNA-binding domain"/>
    <property type="match status" value="1"/>
</dbReference>
<dbReference type="GO" id="GO:0046983">
    <property type="term" value="F:protein dimerization activity"/>
    <property type="evidence" value="ECO:0007669"/>
    <property type="project" value="InterPro"/>
</dbReference>
<dbReference type="EC" id="2.1.1.4" evidence="7"/>
<dbReference type="PROSITE" id="PS51683">
    <property type="entry name" value="SAM_OMT_II"/>
    <property type="match status" value="1"/>
</dbReference>
<protein>
    <recommendedName>
        <fullName evidence="8">Acetylserotonin O-methyltransferase</fullName>
        <ecNumber evidence="7">2.1.1.4</ecNumber>
    </recommendedName>
    <alternativeName>
        <fullName evidence="9">Hydroxyindole O-methyltransferase</fullName>
    </alternativeName>
</protein>
<name>A0A093KRT1_EURHL</name>
<keyword evidence="4" id="KW-0949">S-adenosyl-L-methionine</keyword>
<dbReference type="InterPro" id="IPR016461">
    <property type="entry name" value="COMT-like"/>
</dbReference>
<comment type="pathway">
    <text evidence="6">Aromatic compound metabolism; melatonin biosynthesis; melatonin from serotonin: step 1/2.</text>
</comment>
<dbReference type="PIRSF" id="PIRSF005739">
    <property type="entry name" value="O-mtase"/>
    <property type="match status" value="1"/>
</dbReference>
<dbReference type="PANTHER" id="PTHR43712">
    <property type="entry name" value="PUTATIVE (AFU_ORTHOLOGUE AFUA_4G14580)-RELATED"/>
    <property type="match status" value="1"/>
</dbReference>
<sequence>MGSPEDLDYPQIILQYSSGFLVSKVMFTACELGVFDLLLESGEPLSSDAIAACLGTSTTGMERLLDACVGMKLLAVELTPEGALYRNTEIANIYLTKSSPKSQYHIMMYYSNTVYVCWHYLADAVSEGRNQYERAFGISSEDPFGAMYRSEEEMLKFMAGQNSVWSICGRDVLAAFDLSPFRQVYDLGGGGGALARACVSLYPNSTVTIYDLPKVVQVAREQFVPPEEHRIAFHEGDFFNDSIPEAELYILSKILHDWDDGKCRELLVKVHKACKPGRSGGVLLVESLLNEDRSGPLETQLYSMNMLVQTEGKERTAAEYSKLLEAAGFGEIQVRRTGKIYDAVLGRK</sequence>
<keyword evidence="3 14" id="KW-0808">Transferase</keyword>
<dbReference type="EMBL" id="KK559341">
    <property type="protein sequence ID" value="KFW00226.1"/>
    <property type="molecule type" value="Genomic_DNA"/>
</dbReference>
<keyword evidence="10" id="KW-0471">Melatonin biosynthesis</keyword>
<evidence type="ECO:0000256" key="1">
    <source>
        <dbReference type="ARBA" id="ARBA00011738"/>
    </source>
</evidence>
<dbReference type="GO" id="GO:0032259">
    <property type="term" value="P:methylation"/>
    <property type="evidence" value="ECO:0007669"/>
    <property type="project" value="UniProtKB-KW"/>
</dbReference>
<evidence type="ECO:0000256" key="6">
    <source>
        <dbReference type="ARBA" id="ARBA00037926"/>
    </source>
</evidence>
<evidence type="ECO:0000256" key="2">
    <source>
        <dbReference type="ARBA" id="ARBA00022603"/>
    </source>
</evidence>
<dbReference type="Gene3D" id="3.40.50.150">
    <property type="entry name" value="Vaccinia Virus protein VP39"/>
    <property type="match status" value="1"/>
</dbReference>
<gene>
    <name evidence="14" type="ORF">N326_02062</name>
</gene>
<dbReference type="AlphaFoldDB" id="A0A093KRT1"/>
<dbReference type="SUPFAM" id="SSF53335">
    <property type="entry name" value="S-adenosyl-L-methionine-dependent methyltransferases"/>
    <property type="match status" value="1"/>
</dbReference>
<feature type="domain" description="O-methyltransferase C-terminal" evidence="12">
    <location>
        <begin position="118"/>
        <end position="329"/>
    </location>
</feature>
<dbReference type="Pfam" id="PF08100">
    <property type="entry name" value="Dimerisation"/>
    <property type="match status" value="1"/>
</dbReference>
<evidence type="ECO:0000256" key="10">
    <source>
        <dbReference type="ARBA" id="ARBA00043260"/>
    </source>
</evidence>
<dbReference type="GO" id="GO:0017096">
    <property type="term" value="F:acetylserotonin O-methyltransferase activity"/>
    <property type="evidence" value="ECO:0007669"/>
    <property type="project" value="UniProtKB-EC"/>
</dbReference>
<dbReference type="InterPro" id="IPR036388">
    <property type="entry name" value="WH-like_DNA-bd_sf"/>
</dbReference>
<dbReference type="InterPro" id="IPR036390">
    <property type="entry name" value="WH_DNA-bd_sf"/>
</dbReference>
<evidence type="ECO:0000256" key="11">
    <source>
        <dbReference type="PIRSR" id="PIRSR005739-1"/>
    </source>
</evidence>
<proteinExistence type="predicted"/>
<evidence type="ECO:0000259" key="13">
    <source>
        <dbReference type="Pfam" id="PF08100"/>
    </source>
</evidence>
<accession>A0A093KRT1</accession>
<dbReference type="FunFam" id="1.10.10.10:FF:000358">
    <property type="entry name" value="Acetylserotonin O-methyltransferase"/>
    <property type="match status" value="1"/>
</dbReference>
<comment type="subunit">
    <text evidence="1">Homodimer.</text>
</comment>
<dbReference type="FunFam" id="3.40.50.150:FF:000146">
    <property type="entry name" value="Acetylserotonin O-methyltransferase"/>
    <property type="match status" value="1"/>
</dbReference>
<dbReference type="Gene3D" id="1.10.10.10">
    <property type="entry name" value="Winged helix-like DNA-binding domain superfamily/Winged helix DNA-binding domain"/>
    <property type="match status" value="1"/>
</dbReference>
<keyword evidence="15" id="KW-1185">Reference proteome</keyword>
<comment type="function">
    <text evidence="5">Catalyzes the transfer of a methyl group onto N-acetylserotonin, producing melatonin (N-acetyl-5-methoxytryptamine).</text>
</comment>
<feature type="domain" description="O-methyltransferase dimerisation" evidence="13">
    <location>
        <begin position="14"/>
        <end position="96"/>
    </location>
</feature>
<evidence type="ECO:0000256" key="5">
    <source>
        <dbReference type="ARBA" id="ARBA00037645"/>
    </source>
</evidence>
<evidence type="ECO:0000259" key="12">
    <source>
        <dbReference type="Pfam" id="PF00891"/>
    </source>
</evidence>
<evidence type="ECO:0000256" key="3">
    <source>
        <dbReference type="ARBA" id="ARBA00022679"/>
    </source>
</evidence>
<evidence type="ECO:0000313" key="15">
    <source>
        <dbReference type="Proteomes" id="UP000054232"/>
    </source>
</evidence>
<evidence type="ECO:0000256" key="7">
    <source>
        <dbReference type="ARBA" id="ARBA00039116"/>
    </source>
</evidence>
<feature type="active site" description="Proton acceptor" evidence="11">
    <location>
        <position position="256"/>
    </location>
</feature>
<dbReference type="InterPro" id="IPR029063">
    <property type="entry name" value="SAM-dependent_MTases_sf"/>
</dbReference>
<evidence type="ECO:0000256" key="8">
    <source>
        <dbReference type="ARBA" id="ARBA00040730"/>
    </source>
</evidence>
<organism evidence="14 15">
    <name type="scientific">Eurypyga helias</name>
    <name type="common">Sunbittern</name>
    <name type="synonym">Ardea helias</name>
    <dbReference type="NCBI Taxonomy" id="54383"/>
    <lineage>
        <taxon>Eukaryota</taxon>
        <taxon>Metazoa</taxon>
        <taxon>Chordata</taxon>
        <taxon>Craniata</taxon>
        <taxon>Vertebrata</taxon>
        <taxon>Euteleostomi</taxon>
        <taxon>Archelosauria</taxon>
        <taxon>Archosauria</taxon>
        <taxon>Dinosauria</taxon>
        <taxon>Saurischia</taxon>
        <taxon>Theropoda</taxon>
        <taxon>Coelurosauria</taxon>
        <taxon>Aves</taxon>
        <taxon>Neognathae</taxon>
        <taxon>Neoaves</taxon>
        <taxon>Phaethontimorphae</taxon>
        <taxon>Eurypygiformes</taxon>
        <taxon>Eurypygidae</taxon>
        <taxon>Eurypyga</taxon>
    </lineage>
</organism>
<keyword evidence="2 14" id="KW-0489">Methyltransferase</keyword>
<evidence type="ECO:0000256" key="4">
    <source>
        <dbReference type="ARBA" id="ARBA00022691"/>
    </source>
</evidence>
<evidence type="ECO:0000313" key="14">
    <source>
        <dbReference type="EMBL" id="KFW00226.1"/>
    </source>
</evidence>
<dbReference type="Pfam" id="PF00891">
    <property type="entry name" value="Methyltransf_2"/>
    <property type="match status" value="1"/>
</dbReference>
<reference evidence="14 15" key="1">
    <citation type="submission" date="2014-04" db="EMBL/GenBank/DDBJ databases">
        <title>Genome evolution of avian class.</title>
        <authorList>
            <person name="Zhang G."/>
            <person name="Li C."/>
        </authorList>
    </citation>
    <scope>NUCLEOTIDE SEQUENCE [LARGE SCALE GENOMIC DNA]</scope>
    <source>
        <strain evidence="14">BGI_N326</strain>
    </source>
</reference>
<evidence type="ECO:0000256" key="9">
    <source>
        <dbReference type="ARBA" id="ARBA00043054"/>
    </source>
</evidence>
<dbReference type="PANTHER" id="PTHR43712:SF2">
    <property type="entry name" value="O-METHYLTRANSFERASE CICE"/>
    <property type="match status" value="1"/>
</dbReference>